<accession>A0A427AC77</accession>
<evidence type="ECO:0000313" key="2">
    <source>
        <dbReference type="EMBL" id="RRT73820.1"/>
    </source>
</evidence>
<protein>
    <submittedName>
        <fullName evidence="2">Uncharacterized protein</fullName>
    </submittedName>
</protein>
<dbReference type="EMBL" id="AMZH03002972">
    <property type="protein sequence ID" value="RRT73820.1"/>
    <property type="molecule type" value="Genomic_DNA"/>
</dbReference>
<reference evidence="2 3" key="1">
    <citation type="journal article" date="2014" name="Agronomy (Basel)">
        <title>A Draft Genome Sequence for Ensete ventricosum, the Drought-Tolerant Tree Against Hunger.</title>
        <authorList>
            <person name="Harrison J."/>
            <person name="Moore K.A."/>
            <person name="Paszkiewicz K."/>
            <person name="Jones T."/>
            <person name="Grant M."/>
            <person name="Ambacheew D."/>
            <person name="Muzemil S."/>
            <person name="Studholme D.J."/>
        </authorList>
    </citation>
    <scope>NUCLEOTIDE SEQUENCE [LARGE SCALE GENOMIC DNA]</scope>
</reference>
<dbReference type="AlphaFoldDB" id="A0A427AC77"/>
<evidence type="ECO:0000313" key="3">
    <source>
        <dbReference type="Proteomes" id="UP000287651"/>
    </source>
</evidence>
<sequence>MHARLRTSRFLSKTAPAGRPPVARCPREAALHLGGATCKGDDRLGHGRPPLCIVEVELYTGGAALTIAQWATCHKGRQSLHEGSGRKGN</sequence>
<comment type="caution">
    <text evidence="2">The sequence shown here is derived from an EMBL/GenBank/DDBJ whole genome shotgun (WGS) entry which is preliminary data.</text>
</comment>
<dbReference type="Proteomes" id="UP000287651">
    <property type="component" value="Unassembled WGS sequence"/>
</dbReference>
<gene>
    <name evidence="2" type="ORF">B296_00032992</name>
</gene>
<proteinExistence type="predicted"/>
<evidence type="ECO:0000256" key="1">
    <source>
        <dbReference type="SAM" id="MobiDB-lite"/>
    </source>
</evidence>
<name>A0A427AC77_ENSVE</name>
<feature type="region of interest" description="Disordered" evidence="1">
    <location>
        <begin position="1"/>
        <end position="22"/>
    </location>
</feature>
<organism evidence="2 3">
    <name type="scientific">Ensete ventricosum</name>
    <name type="common">Abyssinian banana</name>
    <name type="synonym">Musa ensete</name>
    <dbReference type="NCBI Taxonomy" id="4639"/>
    <lineage>
        <taxon>Eukaryota</taxon>
        <taxon>Viridiplantae</taxon>
        <taxon>Streptophyta</taxon>
        <taxon>Embryophyta</taxon>
        <taxon>Tracheophyta</taxon>
        <taxon>Spermatophyta</taxon>
        <taxon>Magnoliopsida</taxon>
        <taxon>Liliopsida</taxon>
        <taxon>Zingiberales</taxon>
        <taxon>Musaceae</taxon>
        <taxon>Ensete</taxon>
    </lineage>
</organism>